<accession>A0A481RJV3</accession>
<reference evidence="3" key="1">
    <citation type="submission" date="2019-01" db="EMBL/GenBank/DDBJ databases">
        <title>Complete genome of Halorubrum ezzemoulense strain FB21.</title>
        <authorList>
            <person name="Feng Y."/>
            <person name="Louyakis A.S."/>
            <person name="Papke R.T."/>
            <person name="Gogarten J.P."/>
        </authorList>
    </citation>
    <scope>NUCLEOTIDE SEQUENCE [LARGE SCALE GENOMIC DNA]</scope>
    <source>
        <strain evidence="3">Fb21</strain>
        <plasmid evidence="3">megaPlasmid</plasmid>
    </source>
</reference>
<dbReference type="Proteomes" id="UP000293073">
    <property type="component" value="Plasmid megaplasmid"/>
</dbReference>
<dbReference type="RefSeq" id="WP_129452571.1">
    <property type="nucleotide sequence ID" value="NZ_CP034941.1"/>
</dbReference>
<organism evidence="2 3">
    <name type="scientific">Halorubrum ezzemoulense</name>
    <name type="common">Halorubrum chaoviator</name>
    <dbReference type="NCBI Taxonomy" id="337243"/>
    <lineage>
        <taxon>Archaea</taxon>
        <taxon>Methanobacteriati</taxon>
        <taxon>Methanobacteriota</taxon>
        <taxon>Stenosarchaea group</taxon>
        <taxon>Halobacteria</taxon>
        <taxon>Halobacteriales</taxon>
        <taxon>Haloferacaceae</taxon>
        <taxon>Halorubrum</taxon>
    </lineage>
</organism>
<dbReference type="AlphaFoldDB" id="A0A481RJV3"/>
<name>A0A481RJV3_HALEZ</name>
<dbReference type="GeneID" id="301361358"/>
<feature type="compositionally biased region" description="Polar residues" evidence="1">
    <location>
        <begin position="1"/>
        <end position="10"/>
    </location>
</feature>
<dbReference type="KEGG" id="hezz:EO776_16045"/>
<feature type="region of interest" description="Disordered" evidence="1">
    <location>
        <begin position="1"/>
        <end position="34"/>
    </location>
</feature>
<protein>
    <submittedName>
        <fullName evidence="2">Uncharacterized protein</fullName>
    </submittedName>
</protein>
<geneLocation type="plasmid" evidence="3">
    <name>megaPlasmid</name>
</geneLocation>
<evidence type="ECO:0000313" key="3">
    <source>
        <dbReference type="Proteomes" id="UP000293073"/>
    </source>
</evidence>
<dbReference type="EMBL" id="CP034941">
    <property type="protein sequence ID" value="QAY21508.1"/>
    <property type="molecule type" value="Genomic_DNA"/>
</dbReference>
<evidence type="ECO:0000256" key="1">
    <source>
        <dbReference type="SAM" id="MobiDB-lite"/>
    </source>
</evidence>
<sequence>MRSPSRTEAAQQRRPKHHRTRPSTRPPTTDPDTTLATIAHLRRALTASTASDAAGVTAALFRATRTVDETHYPDIAAAVRIARSVDPVSRTVRQYIRELLRRLVAMVNCWEPPK</sequence>
<keyword evidence="2" id="KW-0614">Plasmid</keyword>
<gene>
    <name evidence="2" type="ORF">EO776_16045</name>
</gene>
<proteinExistence type="predicted"/>
<feature type="compositionally biased region" description="Basic residues" evidence="1">
    <location>
        <begin position="13"/>
        <end position="22"/>
    </location>
</feature>
<evidence type="ECO:0000313" key="2">
    <source>
        <dbReference type="EMBL" id="QAY21508.1"/>
    </source>
</evidence>